<keyword evidence="2" id="KW-1185">Reference proteome</keyword>
<accession>I3Z3K5</accession>
<dbReference type="AlphaFoldDB" id="I3Z3K5"/>
<proteinExistence type="predicted"/>
<dbReference type="STRING" id="866536.Belba_1188"/>
<evidence type="ECO:0000313" key="1">
    <source>
        <dbReference type="EMBL" id="AFL83823.1"/>
    </source>
</evidence>
<protein>
    <submittedName>
        <fullName evidence="1">Uncharacterized protein</fullName>
    </submittedName>
</protein>
<dbReference type="EMBL" id="CP003281">
    <property type="protein sequence ID" value="AFL83823.1"/>
    <property type="molecule type" value="Genomic_DNA"/>
</dbReference>
<dbReference type="Proteomes" id="UP000006050">
    <property type="component" value="Chromosome"/>
</dbReference>
<dbReference type="RefSeq" id="WP_014771821.1">
    <property type="nucleotide sequence ID" value="NC_018010.1"/>
</dbReference>
<dbReference type="KEGG" id="bbd:Belba_1188"/>
<name>I3Z3K5_BELBD</name>
<organism evidence="1 2">
    <name type="scientific">Belliella baltica (strain DSM 15883 / CIP 108006 / LMG 21964 / BA134)</name>
    <dbReference type="NCBI Taxonomy" id="866536"/>
    <lineage>
        <taxon>Bacteria</taxon>
        <taxon>Pseudomonadati</taxon>
        <taxon>Bacteroidota</taxon>
        <taxon>Cytophagia</taxon>
        <taxon>Cytophagales</taxon>
        <taxon>Cyclobacteriaceae</taxon>
        <taxon>Belliella</taxon>
    </lineage>
</organism>
<evidence type="ECO:0000313" key="2">
    <source>
        <dbReference type="Proteomes" id="UP000006050"/>
    </source>
</evidence>
<dbReference type="eggNOG" id="ENOG503383G">
    <property type="taxonomic scope" value="Bacteria"/>
</dbReference>
<gene>
    <name evidence="1" type="ordered locus">Belba_1188</name>
</gene>
<reference evidence="2" key="1">
    <citation type="submission" date="2012-06" db="EMBL/GenBank/DDBJ databases">
        <title>The complete genome of Belliella baltica DSM 15883.</title>
        <authorList>
            <person name="Lucas S."/>
            <person name="Copeland A."/>
            <person name="Lapidus A."/>
            <person name="Goodwin L."/>
            <person name="Pitluck S."/>
            <person name="Peters L."/>
            <person name="Mikhailova N."/>
            <person name="Davenport K."/>
            <person name="Kyrpides N."/>
            <person name="Mavromatis K."/>
            <person name="Pagani I."/>
            <person name="Ivanova N."/>
            <person name="Ovchinnikova G."/>
            <person name="Zeytun A."/>
            <person name="Detter J.C."/>
            <person name="Han C."/>
            <person name="Land M."/>
            <person name="Hauser L."/>
            <person name="Markowitz V."/>
            <person name="Cheng J.-F."/>
            <person name="Hugenholtz P."/>
            <person name="Woyke T."/>
            <person name="Wu D."/>
            <person name="Tindall B."/>
            <person name="Pomrenke H."/>
            <person name="Brambilla E."/>
            <person name="Klenk H.-P."/>
            <person name="Eisen J.A."/>
        </authorList>
    </citation>
    <scope>NUCLEOTIDE SEQUENCE [LARGE SCALE GENOMIC DNA]</scope>
    <source>
        <strain evidence="2">DSM 15883 / CIP 108006 / LMG 21964 / BA134</strain>
    </source>
</reference>
<sequence>MSQFRNILPLFSHFCLALLLSVLANGVFFFHSHELDNGRIITHAHPLLTEEQQELPDHGHTEEELIYLDLISHAEYFVFDYQFDFQALDFSRTSADTFVKAIESFVEIEFGFEHRGPPSI</sequence>
<dbReference type="HOGENOM" id="CLU_165397_0_0_10"/>